<evidence type="ECO:0000256" key="4">
    <source>
        <dbReference type="ARBA" id="ARBA00022827"/>
    </source>
</evidence>
<dbReference type="AlphaFoldDB" id="A0A554X747"/>
<feature type="domain" description="FAD-binding PCMH-type" evidence="5">
    <location>
        <begin position="61"/>
        <end position="242"/>
    </location>
</feature>
<dbReference type="Gene3D" id="3.30.70.2190">
    <property type="match status" value="1"/>
</dbReference>
<dbReference type="InterPro" id="IPR004113">
    <property type="entry name" value="FAD-bd_oxidored_4_C"/>
</dbReference>
<keyword evidence="7" id="KW-1185">Reference proteome</keyword>
<comment type="caution">
    <text evidence="6">The sequence shown here is derived from an EMBL/GenBank/DDBJ whole genome shotgun (WGS) entry which is preliminary data.</text>
</comment>
<evidence type="ECO:0000256" key="3">
    <source>
        <dbReference type="ARBA" id="ARBA00022630"/>
    </source>
</evidence>
<dbReference type="SUPFAM" id="SSF56176">
    <property type="entry name" value="FAD-binding/transporter-associated domain-like"/>
    <property type="match status" value="1"/>
</dbReference>
<dbReference type="InterPro" id="IPR016169">
    <property type="entry name" value="FAD-bd_PCMH_sub2"/>
</dbReference>
<gene>
    <name evidence="6" type="ORF">Tchar_02253</name>
</gene>
<proteinExistence type="inferred from homology"/>
<dbReference type="EMBL" id="VJON01000044">
    <property type="protein sequence ID" value="TSE31650.1"/>
    <property type="molecule type" value="Genomic_DNA"/>
</dbReference>
<dbReference type="PROSITE" id="PS51387">
    <property type="entry name" value="FAD_PCMH"/>
    <property type="match status" value="1"/>
</dbReference>
<dbReference type="InterPro" id="IPR006094">
    <property type="entry name" value="Oxid_FAD_bind_N"/>
</dbReference>
<dbReference type="InterPro" id="IPR051264">
    <property type="entry name" value="FAD-oxidored/transferase_4"/>
</dbReference>
<evidence type="ECO:0000313" key="6">
    <source>
        <dbReference type="EMBL" id="TSE31650.1"/>
    </source>
</evidence>
<accession>A0A554X747</accession>
<dbReference type="InterPro" id="IPR016171">
    <property type="entry name" value="Vanillyl_alc_oxidase_C-sub2"/>
</dbReference>
<dbReference type="InterPro" id="IPR016166">
    <property type="entry name" value="FAD-bd_PCMH"/>
</dbReference>
<evidence type="ECO:0000313" key="7">
    <source>
        <dbReference type="Proteomes" id="UP000318294"/>
    </source>
</evidence>
<organism evidence="6 7">
    <name type="scientific">Tepidimonas charontis</name>
    <dbReference type="NCBI Taxonomy" id="2267262"/>
    <lineage>
        <taxon>Bacteria</taxon>
        <taxon>Pseudomonadati</taxon>
        <taxon>Pseudomonadota</taxon>
        <taxon>Betaproteobacteria</taxon>
        <taxon>Burkholderiales</taxon>
        <taxon>Tepidimonas</taxon>
    </lineage>
</organism>
<comment type="similarity">
    <text evidence="2">Belongs to the FAD-binding oxidoreductase/transferase type 4 family.</text>
</comment>
<sequence>MCDCACTTHAASARTPPPTDLSMESDALLDALRAAVGPAHVLTAADGADLVAYEQDWRRRHRGRARCVVRPANTAEVAAVVRLCAAHDVPIVPQGGNTGLVVGGVPNASGTQVVLSLQRLNRVRALDVDNLTLTVEAGCVLQAAQQAAQAAGLWLPLSLASEGSCTIGGNLATNAGGTQVLRFGNARDLCLGLEVVTADAQIWDGLSALRKDNTGYDLRHLFIGSEGTLGIITAAVLKLFPQPAARLTAWASVPSLAAAVALLGLAQQALGPALTGFEAMNAFAMQLVARHFPALRPPLPDAAPYAVLLEVSDSESEAHARERLHATLADAIARGSVLDAVVAQSLAQAQALWHIRESIPLAQAQEGLNIKHDISVPVSRIPAFCAEAEALLQQAVPGARLVNFGHLGDGNLHFNVQCPPGADPAAFLAAHEAAINTLVFDTVRRYGGSISAEHGIGGLKADLLPRYKDAVALDLMRRLKQALDPRGLLNPGRVLTAGG</sequence>
<reference evidence="6 7" key="1">
    <citation type="submission" date="2019-07" db="EMBL/GenBank/DDBJ databases">
        <title>Tepidimonas charontis SPSP-6 draft genome.</title>
        <authorList>
            <person name="Da Costa M.S."/>
            <person name="Froufe H.J.C."/>
            <person name="Egas C."/>
            <person name="Albuquerque L."/>
        </authorList>
    </citation>
    <scope>NUCLEOTIDE SEQUENCE [LARGE SCALE GENOMIC DNA]</scope>
    <source>
        <strain evidence="6 7">SPSP-6</strain>
    </source>
</reference>
<keyword evidence="4" id="KW-0274">FAD</keyword>
<dbReference type="Gene3D" id="1.10.45.10">
    <property type="entry name" value="Vanillyl-alcohol Oxidase, Chain A, domain 4"/>
    <property type="match status" value="1"/>
</dbReference>
<dbReference type="InterPro" id="IPR016164">
    <property type="entry name" value="FAD-linked_Oxase-like_C"/>
</dbReference>
<dbReference type="Pfam" id="PF02913">
    <property type="entry name" value="FAD-oxidase_C"/>
    <property type="match status" value="1"/>
</dbReference>
<keyword evidence="3" id="KW-0285">Flavoprotein</keyword>
<dbReference type="Gene3D" id="3.30.43.10">
    <property type="entry name" value="Uridine Diphospho-n-acetylenolpyruvylglucosamine Reductase, domain 2"/>
    <property type="match status" value="1"/>
</dbReference>
<dbReference type="InterPro" id="IPR036318">
    <property type="entry name" value="FAD-bd_PCMH-like_sf"/>
</dbReference>
<dbReference type="EC" id="1.-.-.-" evidence="6"/>
<name>A0A554X747_9BURK</name>
<dbReference type="Pfam" id="PF01565">
    <property type="entry name" value="FAD_binding_4"/>
    <property type="match status" value="1"/>
</dbReference>
<protein>
    <submittedName>
        <fullName evidence="6">Putative FAD-linked oxidoreductase</fullName>
        <ecNumber evidence="6">1.-.-.-</ecNumber>
    </submittedName>
</protein>
<dbReference type="FunFam" id="1.10.45.10:FF:000001">
    <property type="entry name" value="D-lactate dehydrogenase mitochondrial"/>
    <property type="match status" value="1"/>
</dbReference>
<dbReference type="GO" id="GO:0022904">
    <property type="term" value="P:respiratory electron transport chain"/>
    <property type="evidence" value="ECO:0007669"/>
    <property type="project" value="TreeGrafter"/>
</dbReference>
<evidence type="ECO:0000256" key="1">
    <source>
        <dbReference type="ARBA" id="ARBA00001974"/>
    </source>
</evidence>
<dbReference type="Proteomes" id="UP000318294">
    <property type="component" value="Unassembled WGS sequence"/>
</dbReference>
<dbReference type="GO" id="GO:0071949">
    <property type="term" value="F:FAD binding"/>
    <property type="evidence" value="ECO:0007669"/>
    <property type="project" value="InterPro"/>
</dbReference>
<dbReference type="GO" id="GO:0016491">
    <property type="term" value="F:oxidoreductase activity"/>
    <property type="evidence" value="ECO:0007669"/>
    <property type="project" value="UniProtKB-KW"/>
</dbReference>
<keyword evidence="6" id="KW-0560">Oxidoreductase</keyword>
<dbReference type="Gene3D" id="3.30.465.10">
    <property type="match status" value="1"/>
</dbReference>
<dbReference type="Gene3D" id="3.30.70.2740">
    <property type="match status" value="1"/>
</dbReference>
<comment type="cofactor">
    <cofactor evidence="1">
        <name>FAD</name>
        <dbReference type="ChEBI" id="CHEBI:57692"/>
    </cofactor>
</comment>
<dbReference type="PANTHER" id="PTHR43716:SF2">
    <property type="entry name" value="BLL6224 PROTEIN"/>
    <property type="match status" value="1"/>
</dbReference>
<evidence type="ECO:0000256" key="2">
    <source>
        <dbReference type="ARBA" id="ARBA00008000"/>
    </source>
</evidence>
<dbReference type="SUPFAM" id="SSF55103">
    <property type="entry name" value="FAD-linked oxidases, C-terminal domain"/>
    <property type="match status" value="1"/>
</dbReference>
<dbReference type="PANTHER" id="PTHR43716">
    <property type="entry name" value="D-2-HYDROXYGLUTARATE DEHYDROGENASE, MITOCHONDRIAL"/>
    <property type="match status" value="1"/>
</dbReference>
<evidence type="ECO:0000259" key="5">
    <source>
        <dbReference type="PROSITE" id="PS51387"/>
    </source>
</evidence>
<dbReference type="InterPro" id="IPR016167">
    <property type="entry name" value="FAD-bd_PCMH_sub1"/>
</dbReference>